<gene>
    <name evidence="1" type="ORF">PV09_05076</name>
</gene>
<accession>A0A0D1YT02</accession>
<organism evidence="1 2">
    <name type="scientific">Verruconis gallopava</name>
    <dbReference type="NCBI Taxonomy" id="253628"/>
    <lineage>
        <taxon>Eukaryota</taxon>
        <taxon>Fungi</taxon>
        <taxon>Dikarya</taxon>
        <taxon>Ascomycota</taxon>
        <taxon>Pezizomycotina</taxon>
        <taxon>Dothideomycetes</taxon>
        <taxon>Pleosporomycetidae</taxon>
        <taxon>Venturiales</taxon>
        <taxon>Sympoventuriaceae</taxon>
        <taxon>Verruconis</taxon>
    </lineage>
</organism>
<evidence type="ECO:0008006" key="3">
    <source>
        <dbReference type="Google" id="ProtNLM"/>
    </source>
</evidence>
<dbReference type="STRING" id="253628.A0A0D1YT02"/>
<sequence length="487" mass="53920">MVKQSSMGKQNKTIRYASPNERRVITREDLGYYRTLYVGGIYHAHETTQDLTLATTFLPGLRRCLKDHPPLSVVVERPETEKPYYSSCSVSDLSMHIDILPTVDDLADLVAVEAASPTILDAKIARDRPPWKIVVLPLKMTDEGRPSRCFVAFAYSHALGDGLSGLAFHKSFLAGLRDPTAAMYHKPAKGAMPAPFDTKKNLPISMSYLLAPALGAYLPKHFGKLFGLRAAVSTISQSTWLGSDKVFLSENHRSGVKIVRIDGTTLSHLLNRCRKHETKLTSLLHQVVVRALSASMRSDNGIDTFTSGTAINMRHHVGVSNDSMGLYVSGFFDTHRRTTDPSTTWALAREMNVRLHECSSRRNDQSIGLLRFLPSMRSWTAGHIGGKRDTSYEVSNLLAFDPDPEARSTDGARWSLGNMVFAQPANVTGGALCFNVVARKGQDLVCVISWQIGALGVGDESEERKFVDSVRTKFIDFINDLVRESFE</sequence>
<dbReference type="PANTHER" id="PTHR28037">
    <property type="entry name" value="ALCOHOL O-ACETYLTRANSFERASE 1-RELATED"/>
    <property type="match status" value="1"/>
</dbReference>
<dbReference type="Pfam" id="PF07247">
    <property type="entry name" value="AATase"/>
    <property type="match status" value="1"/>
</dbReference>
<keyword evidence="2" id="KW-1185">Reference proteome</keyword>
<dbReference type="Proteomes" id="UP000053259">
    <property type="component" value="Unassembled WGS sequence"/>
</dbReference>
<evidence type="ECO:0000313" key="2">
    <source>
        <dbReference type="Proteomes" id="UP000053259"/>
    </source>
</evidence>
<dbReference type="AlphaFoldDB" id="A0A0D1YT02"/>
<name>A0A0D1YT02_9PEZI</name>
<dbReference type="InterPro" id="IPR052058">
    <property type="entry name" value="Alcohol_O-acetyltransferase"/>
</dbReference>
<dbReference type="RefSeq" id="XP_016213641.1">
    <property type="nucleotide sequence ID" value="XM_016358540.1"/>
</dbReference>
<proteinExistence type="predicted"/>
<dbReference type="PANTHER" id="PTHR28037:SF1">
    <property type="entry name" value="ALCOHOL O-ACETYLTRANSFERASE 1-RELATED"/>
    <property type="match status" value="1"/>
</dbReference>
<dbReference type="InterPro" id="IPR010828">
    <property type="entry name" value="Atf2/Sli1-like"/>
</dbReference>
<dbReference type="VEuPathDB" id="FungiDB:PV09_05076"/>
<dbReference type="GO" id="GO:0008080">
    <property type="term" value="F:N-acetyltransferase activity"/>
    <property type="evidence" value="ECO:0007669"/>
    <property type="project" value="TreeGrafter"/>
</dbReference>
<dbReference type="EMBL" id="KN847543">
    <property type="protein sequence ID" value="KIW03772.1"/>
    <property type="molecule type" value="Genomic_DNA"/>
</dbReference>
<dbReference type="InParanoid" id="A0A0D1YT02"/>
<dbReference type="OrthoDB" id="2150604at2759"/>
<evidence type="ECO:0000313" key="1">
    <source>
        <dbReference type="EMBL" id="KIW03772.1"/>
    </source>
</evidence>
<dbReference type="GeneID" id="27313049"/>
<protein>
    <recommendedName>
        <fullName evidence="3">Alcohol acetyltransferase</fullName>
    </recommendedName>
</protein>
<reference evidence="1 2" key="1">
    <citation type="submission" date="2015-01" db="EMBL/GenBank/DDBJ databases">
        <title>The Genome Sequence of Ochroconis gallopava CBS43764.</title>
        <authorList>
            <consortium name="The Broad Institute Genomics Platform"/>
            <person name="Cuomo C."/>
            <person name="de Hoog S."/>
            <person name="Gorbushina A."/>
            <person name="Stielow B."/>
            <person name="Teixiera M."/>
            <person name="Abouelleil A."/>
            <person name="Chapman S.B."/>
            <person name="Priest M."/>
            <person name="Young S.K."/>
            <person name="Wortman J."/>
            <person name="Nusbaum C."/>
            <person name="Birren B."/>
        </authorList>
    </citation>
    <scope>NUCLEOTIDE SEQUENCE [LARGE SCALE GENOMIC DNA]</scope>
    <source>
        <strain evidence="1 2">CBS 43764</strain>
    </source>
</reference>